<feature type="compositionally biased region" description="Basic and acidic residues" evidence="6">
    <location>
        <begin position="11"/>
        <end position="21"/>
    </location>
</feature>
<accession>A0A1W2VNX7</accession>
<name>Q1RPV7_CIOIN</name>
<dbReference type="PANTHER" id="PTHR24403:SF58">
    <property type="entry name" value="ZINC FINGER PROTEIN 462"/>
    <property type="match status" value="1"/>
</dbReference>
<dbReference type="PROSITE" id="PS50157">
    <property type="entry name" value="ZINC_FINGER_C2H2_2"/>
    <property type="match status" value="1"/>
</dbReference>
<evidence type="ECO:0000256" key="2">
    <source>
        <dbReference type="ARBA" id="ARBA00022737"/>
    </source>
</evidence>
<keyword evidence="4" id="KW-0862">Zinc</keyword>
<keyword evidence="1" id="KW-0479">Metal-binding</keyword>
<accession>Q1RPV7</accession>
<evidence type="ECO:0000256" key="4">
    <source>
        <dbReference type="ARBA" id="ARBA00022833"/>
    </source>
</evidence>
<evidence type="ECO:0000256" key="1">
    <source>
        <dbReference type="ARBA" id="ARBA00022723"/>
    </source>
</evidence>
<dbReference type="SUPFAM" id="SSF57667">
    <property type="entry name" value="beta-beta-alpha zinc fingers"/>
    <property type="match status" value="1"/>
</dbReference>
<dbReference type="AlphaFoldDB" id="Q1RPV7"/>
<dbReference type="InterPro" id="IPR050688">
    <property type="entry name" value="Zinc_finger/UBP_domain"/>
</dbReference>
<dbReference type="SMART" id="SM00355">
    <property type="entry name" value="ZnF_C2H2"/>
    <property type="match status" value="5"/>
</dbReference>
<keyword evidence="3 5" id="KW-0863">Zinc-finger</keyword>
<dbReference type="Gene3D" id="3.30.160.60">
    <property type="entry name" value="Classic Zinc Finger"/>
    <property type="match status" value="2"/>
</dbReference>
<feature type="domain" description="C2H2-type" evidence="7">
    <location>
        <begin position="34"/>
        <end position="57"/>
    </location>
</feature>
<gene>
    <name evidence="8" type="primary">Ci-ZF(C2H2)-136</name>
</gene>
<proteinExistence type="evidence at transcript level"/>
<dbReference type="GO" id="GO:0008270">
    <property type="term" value="F:zinc ion binding"/>
    <property type="evidence" value="ECO:0007669"/>
    <property type="project" value="UniProtKB-KW"/>
</dbReference>
<sequence>MKRKRAQDSNAELKRSTEQKAKKLKRKNKNQPKFQCSHCGYSTRSFDHMNSHVKNSHLLIAGFTCDYKQCKHQTVSKELLRQHRETAHNLKFKPAACKLNCDLCEFSCATSVRMKSHISLYHEQNKPWVCSVCNMAFEYEVEYKKHFSQKHGEMSKVCGICGFRSTGSEVKVHIINSHLRSFFDKKEGESKAHS</sequence>
<reference evidence="8" key="1">
    <citation type="journal article" date="2006" name="Dev. Biol.">
        <title>Systematic analysis of embryonic expression profiles of zinc finger genes in Ciona intestinalis.</title>
        <authorList>
            <person name="Miwata K."/>
            <person name="Chiba T."/>
            <person name="Horii R."/>
            <person name="Yamada L."/>
            <person name="Kubo A."/>
            <person name="Miyamura D."/>
            <person name="Satoh N."/>
            <person name="Satou Y."/>
        </authorList>
    </citation>
    <scope>NUCLEOTIDE SEQUENCE</scope>
</reference>
<keyword evidence="2" id="KW-0677">Repeat</keyword>
<dbReference type="PROSITE" id="PS00028">
    <property type="entry name" value="ZINC_FINGER_C2H2_1"/>
    <property type="match status" value="2"/>
</dbReference>
<organism evidence="8">
    <name type="scientific">Ciona intestinalis</name>
    <name type="common">Transparent sea squirt</name>
    <name type="synonym">Ascidia intestinalis</name>
    <dbReference type="NCBI Taxonomy" id="7719"/>
    <lineage>
        <taxon>Eukaryota</taxon>
        <taxon>Metazoa</taxon>
        <taxon>Chordata</taxon>
        <taxon>Tunicata</taxon>
        <taxon>Ascidiacea</taxon>
        <taxon>Phlebobranchia</taxon>
        <taxon>Cionidae</taxon>
        <taxon>Ciona</taxon>
    </lineage>
</organism>
<dbReference type="EMBL" id="AK222446">
    <property type="protein sequence ID" value="BAE93328.1"/>
    <property type="molecule type" value="mRNA"/>
</dbReference>
<dbReference type="InterPro" id="IPR013087">
    <property type="entry name" value="Znf_C2H2_type"/>
</dbReference>
<evidence type="ECO:0000256" key="3">
    <source>
        <dbReference type="ARBA" id="ARBA00022771"/>
    </source>
</evidence>
<evidence type="ECO:0000256" key="6">
    <source>
        <dbReference type="SAM" id="MobiDB-lite"/>
    </source>
</evidence>
<dbReference type="OrthoDB" id="6105938at2759"/>
<feature type="region of interest" description="Disordered" evidence="6">
    <location>
        <begin position="1"/>
        <end position="33"/>
    </location>
</feature>
<evidence type="ECO:0000256" key="5">
    <source>
        <dbReference type="PROSITE-ProRule" id="PRU00042"/>
    </source>
</evidence>
<evidence type="ECO:0000313" key="8">
    <source>
        <dbReference type="EMBL" id="BAE93328.1"/>
    </source>
</evidence>
<protein>
    <submittedName>
        <fullName evidence="8">Zinc finger protein</fullName>
    </submittedName>
</protein>
<dbReference type="KEGG" id="cin:778884"/>
<dbReference type="PANTHER" id="PTHR24403">
    <property type="entry name" value="ZINC FINGER PROTEIN"/>
    <property type="match status" value="1"/>
</dbReference>
<dbReference type="InterPro" id="IPR036236">
    <property type="entry name" value="Znf_C2H2_sf"/>
</dbReference>
<evidence type="ECO:0000259" key="7">
    <source>
        <dbReference type="PROSITE" id="PS50157"/>
    </source>
</evidence>